<dbReference type="GO" id="GO:0030170">
    <property type="term" value="F:pyridoxal phosphate binding"/>
    <property type="evidence" value="ECO:0007669"/>
    <property type="project" value="InterPro"/>
</dbReference>
<dbReference type="Gene3D" id="3.90.1150.10">
    <property type="entry name" value="Aspartate Aminotransferase, domain 1"/>
    <property type="match status" value="1"/>
</dbReference>
<dbReference type="OrthoDB" id="513408at2"/>
<dbReference type="Proteomes" id="UP000002207">
    <property type="component" value="Chromosome"/>
</dbReference>
<dbReference type="GO" id="GO:0030429">
    <property type="term" value="F:kynureninase activity"/>
    <property type="evidence" value="ECO:0007669"/>
    <property type="project" value="InterPro"/>
</dbReference>
<protein>
    <submittedName>
        <fullName evidence="5">Aminotransferase, class V</fullName>
    </submittedName>
</protein>
<dbReference type="Pfam" id="PF00266">
    <property type="entry name" value="Aminotran_5"/>
    <property type="match status" value="1"/>
</dbReference>
<reference evidence="5 6" key="1">
    <citation type="journal article" date="2009" name="Appl. Environ. Microbiol.">
        <title>Three genomes from the phylum Acidobacteria provide insight into the lifestyles of these microorganisms in soils.</title>
        <authorList>
            <person name="Ward N.L."/>
            <person name="Challacombe J.F."/>
            <person name="Janssen P.H."/>
            <person name="Henrissat B."/>
            <person name="Coutinho P.M."/>
            <person name="Wu M."/>
            <person name="Xie G."/>
            <person name="Haft D.H."/>
            <person name="Sait M."/>
            <person name="Badger J."/>
            <person name="Barabote R.D."/>
            <person name="Bradley B."/>
            <person name="Brettin T.S."/>
            <person name="Brinkac L.M."/>
            <person name="Bruce D."/>
            <person name="Creasy T."/>
            <person name="Daugherty S.C."/>
            <person name="Davidsen T.M."/>
            <person name="DeBoy R.T."/>
            <person name="Detter J.C."/>
            <person name="Dodson R.J."/>
            <person name="Durkin A.S."/>
            <person name="Ganapathy A."/>
            <person name="Gwinn-Giglio M."/>
            <person name="Han C.S."/>
            <person name="Khouri H."/>
            <person name="Kiss H."/>
            <person name="Kothari S.P."/>
            <person name="Madupu R."/>
            <person name="Nelson K.E."/>
            <person name="Nelson W.C."/>
            <person name="Paulsen I."/>
            <person name="Penn K."/>
            <person name="Ren Q."/>
            <person name="Rosovitz M.J."/>
            <person name="Selengut J.D."/>
            <person name="Shrivastava S."/>
            <person name="Sullivan S.A."/>
            <person name="Tapia R."/>
            <person name="Thompson L.S."/>
            <person name="Watkins K.L."/>
            <person name="Yang Q."/>
            <person name="Yu C."/>
            <person name="Zafar N."/>
            <person name="Zhou L."/>
            <person name="Kuske C.R."/>
        </authorList>
    </citation>
    <scope>NUCLEOTIDE SEQUENCE [LARGE SCALE GENOMIC DNA]</scope>
    <source>
        <strain evidence="6">ATCC 51196 / DSM 11244 / BCRC 80197 / JCM 7670 / NBRC 15755 / NCIMB 13165 / 161</strain>
    </source>
</reference>
<evidence type="ECO:0000313" key="6">
    <source>
        <dbReference type="Proteomes" id="UP000002207"/>
    </source>
</evidence>
<dbReference type="InterPro" id="IPR015422">
    <property type="entry name" value="PyrdxlP-dep_Trfase_small"/>
</dbReference>
<evidence type="ECO:0000256" key="3">
    <source>
        <dbReference type="ARBA" id="ARBA00022898"/>
    </source>
</evidence>
<dbReference type="GO" id="GO:0005737">
    <property type="term" value="C:cytoplasm"/>
    <property type="evidence" value="ECO:0007669"/>
    <property type="project" value="InterPro"/>
</dbReference>
<dbReference type="EMBL" id="CP001472">
    <property type="protein sequence ID" value="ACO33919.1"/>
    <property type="molecule type" value="Genomic_DNA"/>
</dbReference>
<evidence type="ECO:0000259" key="4">
    <source>
        <dbReference type="Pfam" id="PF00266"/>
    </source>
</evidence>
<evidence type="ECO:0000313" key="5">
    <source>
        <dbReference type="EMBL" id="ACO33919.1"/>
    </source>
</evidence>
<name>C1F8P5_ACIC5</name>
<gene>
    <name evidence="5" type="ordered locus">ACP_0174</name>
</gene>
<dbReference type="eggNOG" id="COG0520">
    <property type="taxonomic scope" value="Bacteria"/>
</dbReference>
<dbReference type="InterPro" id="IPR010111">
    <property type="entry name" value="Kynureninase"/>
</dbReference>
<dbReference type="GO" id="GO:0008483">
    <property type="term" value="F:transaminase activity"/>
    <property type="evidence" value="ECO:0007669"/>
    <property type="project" value="UniProtKB-KW"/>
</dbReference>
<dbReference type="Gene3D" id="3.40.640.10">
    <property type="entry name" value="Type I PLP-dependent aspartate aminotransferase-like (Major domain)"/>
    <property type="match status" value="1"/>
</dbReference>
<feature type="domain" description="Aminotransferase class V" evidence="4">
    <location>
        <begin position="76"/>
        <end position="379"/>
    </location>
</feature>
<proteinExistence type="predicted"/>
<dbReference type="SUPFAM" id="SSF53383">
    <property type="entry name" value="PLP-dependent transferases"/>
    <property type="match status" value="1"/>
</dbReference>
<keyword evidence="1" id="KW-0662">Pyridine nucleotide biosynthesis</keyword>
<accession>C1F8P5</accession>
<dbReference type="GO" id="GO:0009435">
    <property type="term" value="P:NAD+ biosynthetic process"/>
    <property type="evidence" value="ECO:0007669"/>
    <property type="project" value="InterPro"/>
</dbReference>
<dbReference type="STRING" id="240015.ACP_0174"/>
<dbReference type="KEGG" id="aca:ACP_0174"/>
<dbReference type="InterPro" id="IPR000192">
    <property type="entry name" value="Aminotrans_V_dom"/>
</dbReference>
<dbReference type="InterPro" id="IPR015421">
    <property type="entry name" value="PyrdxlP-dep_Trfase_major"/>
</dbReference>
<dbReference type="PANTHER" id="PTHR14084">
    <property type="entry name" value="KYNURENINASE"/>
    <property type="match status" value="1"/>
</dbReference>
<dbReference type="GO" id="GO:0019441">
    <property type="term" value="P:L-tryptophan catabolic process to kynurenine"/>
    <property type="evidence" value="ECO:0007669"/>
    <property type="project" value="TreeGrafter"/>
</dbReference>
<sequence length="409" mass="44636">MADCPQPGLSSLPLTEARVQRNFAPLFSRVLADDRIYLMTQSLGRPLDRMAEDVQEAVDAWYGRLGSGWDDWLAAREHYRSLIACLIDAGCLSCVVPMTSAGEGLRTVLNALTAAKAEPIEVLMTTGEFTSTQVVLEQYAAAGRIRVRRVAPDKRGYFALQTLMDAVTAGTGLVVVSEVMFQTGQWLRNLDQLADACHAKGARLLVDAYHSLGAVPVDVRRMRTDFMTGGCYKYLRGGPGAAFLYLSPELLESGLDSGLVPLDAGWFALKPDRATDDFSRAALMPGGNAFLQDTPDVLPWYQARSGLEFTLEVGVNRLRAYGLEQLRFLRAALEDAGVPRVHGADDEHGAFLVVRHAKAALLAEALREQQIAVNARGECLRLCPDCLTRQEELLRTAAALGKLMHEIGA</sequence>
<evidence type="ECO:0000256" key="1">
    <source>
        <dbReference type="ARBA" id="ARBA00022642"/>
    </source>
</evidence>
<organism evidence="5 6">
    <name type="scientific">Acidobacterium capsulatum (strain ATCC 51196 / DSM 11244 / BCRC 80197 / JCM 7670 / NBRC 15755 / NCIMB 13165 / 161)</name>
    <dbReference type="NCBI Taxonomy" id="240015"/>
    <lineage>
        <taxon>Bacteria</taxon>
        <taxon>Pseudomonadati</taxon>
        <taxon>Acidobacteriota</taxon>
        <taxon>Terriglobia</taxon>
        <taxon>Terriglobales</taxon>
        <taxon>Acidobacteriaceae</taxon>
        <taxon>Acidobacterium</taxon>
    </lineage>
</organism>
<dbReference type="InterPro" id="IPR015424">
    <property type="entry name" value="PyrdxlP-dep_Trfase"/>
</dbReference>
<keyword evidence="3" id="KW-0663">Pyridoxal phosphate</keyword>
<keyword evidence="5" id="KW-0808">Transferase</keyword>
<keyword evidence="5" id="KW-0032">Aminotransferase</keyword>
<keyword evidence="2" id="KW-0378">Hydrolase</keyword>
<evidence type="ECO:0000256" key="2">
    <source>
        <dbReference type="ARBA" id="ARBA00022801"/>
    </source>
</evidence>
<dbReference type="PANTHER" id="PTHR14084:SF0">
    <property type="entry name" value="KYNURENINASE"/>
    <property type="match status" value="1"/>
</dbReference>
<dbReference type="GO" id="GO:0043420">
    <property type="term" value="P:anthranilate metabolic process"/>
    <property type="evidence" value="ECO:0007669"/>
    <property type="project" value="TreeGrafter"/>
</dbReference>
<dbReference type="AlphaFoldDB" id="C1F8P5"/>
<dbReference type="InParanoid" id="C1F8P5"/>
<dbReference type="HOGENOM" id="CLU_003433_2_1_0"/>
<keyword evidence="6" id="KW-1185">Reference proteome</keyword>